<dbReference type="GO" id="GO:0033619">
    <property type="term" value="P:membrane protein proteolysis"/>
    <property type="evidence" value="ECO:0007669"/>
    <property type="project" value="TreeGrafter"/>
</dbReference>
<evidence type="ECO:0000256" key="8">
    <source>
        <dbReference type="SAM" id="MobiDB-lite"/>
    </source>
</evidence>
<reference evidence="10" key="1">
    <citation type="journal article" date="2020" name="Stud. Mycol.">
        <title>101 Dothideomycetes genomes: a test case for predicting lifestyles and emergence of pathogens.</title>
        <authorList>
            <person name="Haridas S."/>
            <person name="Albert R."/>
            <person name="Binder M."/>
            <person name="Bloem J."/>
            <person name="Labutti K."/>
            <person name="Salamov A."/>
            <person name="Andreopoulos B."/>
            <person name="Baker S."/>
            <person name="Barry K."/>
            <person name="Bills G."/>
            <person name="Bluhm B."/>
            <person name="Cannon C."/>
            <person name="Castanera R."/>
            <person name="Culley D."/>
            <person name="Daum C."/>
            <person name="Ezra D."/>
            <person name="Gonzalez J."/>
            <person name="Henrissat B."/>
            <person name="Kuo A."/>
            <person name="Liang C."/>
            <person name="Lipzen A."/>
            <person name="Lutzoni F."/>
            <person name="Magnuson J."/>
            <person name="Mondo S."/>
            <person name="Nolan M."/>
            <person name="Ohm R."/>
            <person name="Pangilinan J."/>
            <person name="Park H.-J."/>
            <person name="Ramirez L."/>
            <person name="Alfaro M."/>
            <person name="Sun H."/>
            <person name="Tritt A."/>
            <person name="Yoshinaga Y."/>
            <person name="Zwiers L.-H."/>
            <person name="Turgeon B."/>
            <person name="Goodwin S."/>
            <person name="Spatafora J."/>
            <person name="Crous P."/>
            <person name="Grigoriev I."/>
        </authorList>
    </citation>
    <scope>NUCLEOTIDE SEQUENCE</scope>
    <source>
        <strain evidence="10">CBS 116005</strain>
    </source>
</reference>
<feature type="transmembrane region" description="Helical" evidence="9">
    <location>
        <begin position="487"/>
        <end position="505"/>
    </location>
</feature>
<feature type="compositionally biased region" description="Acidic residues" evidence="8">
    <location>
        <begin position="121"/>
        <end position="136"/>
    </location>
</feature>
<dbReference type="GO" id="GO:0042500">
    <property type="term" value="F:aspartic endopeptidase activity, intramembrane cleaving"/>
    <property type="evidence" value="ECO:0007669"/>
    <property type="project" value="InterPro"/>
</dbReference>
<name>A0A6G1LMA7_9PEZI</name>
<dbReference type="GO" id="GO:0006465">
    <property type="term" value="P:signal peptide processing"/>
    <property type="evidence" value="ECO:0007669"/>
    <property type="project" value="TreeGrafter"/>
</dbReference>
<feature type="region of interest" description="Disordered" evidence="8">
    <location>
        <begin position="105"/>
        <end position="139"/>
    </location>
</feature>
<protein>
    <recommendedName>
        <fullName evidence="12">Peptidase A22B, signal peptide peptidase</fullName>
    </recommendedName>
</protein>
<dbReference type="InterPro" id="IPR007369">
    <property type="entry name" value="Peptidase_A22B_SPP"/>
</dbReference>
<evidence type="ECO:0000256" key="2">
    <source>
        <dbReference type="ARBA" id="ARBA00006859"/>
    </source>
</evidence>
<proteinExistence type="inferred from homology"/>
<dbReference type="GO" id="GO:0098553">
    <property type="term" value="C:lumenal side of endoplasmic reticulum membrane"/>
    <property type="evidence" value="ECO:0007669"/>
    <property type="project" value="TreeGrafter"/>
</dbReference>
<feature type="compositionally biased region" description="Basic and acidic residues" evidence="8">
    <location>
        <begin position="528"/>
        <end position="574"/>
    </location>
</feature>
<dbReference type="InterPro" id="IPR006639">
    <property type="entry name" value="Preselin/SPP"/>
</dbReference>
<dbReference type="GO" id="GO:0098554">
    <property type="term" value="C:cytoplasmic side of endoplasmic reticulum membrane"/>
    <property type="evidence" value="ECO:0007669"/>
    <property type="project" value="TreeGrafter"/>
</dbReference>
<accession>A0A6G1LMA7</accession>
<keyword evidence="11" id="KW-1185">Reference proteome</keyword>
<organism evidence="10 11">
    <name type="scientific">Teratosphaeria nubilosa</name>
    <dbReference type="NCBI Taxonomy" id="161662"/>
    <lineage>
        <taxon>Eukaryota</taxon>
        <taxon>Fungi</taxon>
        <taxon>Dikarya</taxon>
        <taxon>Ascomycota</taxon>
        <taxon>Pezizomycotina</taxon>
        <taxon>Dothideomycetes</taxon>
        <taxon>Dothideomycetidae</taxon>
        <taxon>Mycosphaerellales</taxon>
        <taxon>Teratosphaeriaceae</taxon>
        <taxon>Teratosphaeria</taxon>
    </lineage>
</organism>
<dbReference type="Proteomes" id="UP000799436">
    <property type="component" value="Unassembled WGS sequence"/>
</dbReference>
<evidence type="ECO:0008006" key="12">
    <source>
        <dbReference type="Google" id="ProtNLM"/>
    </source>
</evidence>
<feature type="transmembrane region" description="Helical" evidence="9">
    <location>
        <begin position="459"/>
        <end position="481"/>
    </location>
</feature>
<evidence type="ECO:0000256" key="7">
    <source>
        <dbReference type="ARBA" id="ARBA00023136"/>
    </source>
</evidence>
<gene>
    <name evidence="10" type="ORF">EJ03DRAFT_323647</name>
</gene>
<dbReference type="Pfam" id="PF04258">
    <property type="entry name" value="Peptidase_A22B"/>
    <property type="match status" value="1"/>
</dbReference>
<comment type="similarity">
    <text evidence="2">Belongs to the peptidase A22B family.</text>
</comment>
<keyword evidence="5" id="KW-0256">Endoplasmic reticulum</keyword>
<keyword evidence="7 9" id="KW-0472">Membrane</keyword>
<dbReference type="AlphaFoldDB" id="A0A6G1LMA7"/>
<feature type="region of interest" description="Disordered" evidence="8">
    <location>
        <begin position="520"/>
        <end position="579"/>
    </location>
</feature>
<keyword evidence="4" id="KW-0378">Hydrolase</keyword>
<feature type="transmembrane region" description="Helical" evidence="9">
    <location>
        <begin position="330"/>
        <end position="353"/>
    </location>
</feature>
<keyword evidence="6 9" id="KW-1133">Transmembrane helix</keyword>
<evidence type="ECO:0000313" key="10">
    <source>
        <dbReference type="EMBL" id="KAF2773692.1"/>
    </source>
</evidence>
<dbReference type="OrthoDB" id="29661at2759"/>
<evidence type="ECO:0000256" key="4">
    <source>
        <dbReference type="ARBA" id="ARBA00022801"/>
    </source>
</evidence>
<dbReference type="SMART" id="SM00730">
    <property type="entry name" value="PSN"/>
    <property type="match status" value="1"/>
</dbReference>
<dbReference type="PANTHER" id="PTHR12174:SF23">
    <property type="entry name" value="MINOR HISTOCOMPATIBILITY ANTIGEN H13"/>
    <property type="match status" value="1"/>
</dbReference>
<evidence type="ECO:0000256" key="1">
    <source>
        <dbReference type="ARBA" id="ARBA00004477"/>
    </source>
</evidence>
<dbReference type="EMBL" id="ML995810">
    <property type="protein sequence ID" value="KAF2773692.1"/>
    <property type="molecule type" value="Genomic_DNA"/>
</dbReference>
<feature type="transmembrane region" description="Helical" evidence="9">
    <location>
        <begin position="373"/>
        <end position="399"/>
    </location>
</feature>
<evidence type="ECO:0000256" key="5">
    <source>
        <dbReference type="ARBA" id="ARBA00022824"/>
    </source>
</evidence>
<evidence type="ECO:0000256" key="6">
    <source>
        <dbReference type="ARBA" id="ARBA00022989"/>
    </source>
</evidence>
<comment type="subcellular location">
    <subcellularLocation>
        <location evidence="1">Endoplasmic reticulum membrane</location>
        <topology evidence="1">Multi-pass membrane protein</topology>
    </subcellularLocation>
</comment>
<feature type="region of interest" description="Disordered" evidence="8">
    <location>
        <begin position="592"/>
        <end position="613"/>
    </location>
</feature>
<dbReference type="PANTHER" id="PTHR12174">
    <property type="entry name" value="SIGNAL PEPTIDE PEPTIDASE"/>
    <property type="match status" value="1"/>
</dbReference>
<feature type="transmembrane region" description="Helical" evidence="9">
    <location>
        <begin position="81"/>
        <end position="101"/>
    </location>
</feature>
<feature type="transmembrane region" description="Helical" evidence="9">
    <location>
        <begin position="146"/>
        <end position="164"/>
    </location>
</feature>
<evidence type="ECO:0000313" key="11">
    <source>
        <dbReference type="Proteomes" id="UP000799436"/>
    </source>
</evidence>
<keyword evidence="3 9" id="KW-0812">Transmembrane</keyword>
<sequence>MRLSGIKCLQEPRANPCNLRACGSARCWITVHVASARDSGMTCSAAPPTSCASVVASIMDTSTLLEAAAQHFQDARPFLPMYLHLILAALFPIYAGAHASLSRPSSAARPVKTEKRSANDEGQDEEDEEDEEEDVQQMEGLSPQDAIVFPVTAGIVLAALYFLIKRYGADIVNVVLGVYFTVVGTFSVGKLVNDAMHTIATFVFPDYFAKNGRLWKVDAQQSKAVAQDDSGATSTAMVGVSLPDAWLNSLWQWRALLNQKFSTKLYMHDVVDFRAKLTRVNAASAIIGVCSVAYATVIDKPWWLTNLQGFGVCYGAMQLMSPTSFTTGSLILLGLFCYDVWAVFFTPLMVTVAKNLDVPIKLLFPRPDEGYSMLGLGDIVLPGIMMGLALRFDLYMFYLRKQEKRQVSKSTAAENETSDEVDKAPYVPVTSTFGDRFWTRSLPTTAKPETLSFTFPKPYFIASVVGYVIGMLATLGVMSVFQHAQPALLYLVPGVLLSLWGTGLTRGELKHMWEFSEAINGEPLDEEEGKKADQERDEKDDRSWVQYLKDEIFGTDPKKAAEGKAKHSEAKEPQAAKPSTHVLVSFSISRFPSGSQATTSKSEGIQTASEEKT</sequence>
<evidence type="ECO:0000256" key="3">
    <source>
        <dbReference type="ARBA" id="ARBA00022692"/>
    </source>
</evidence>
<evidence type="ECO:0000256" key="9">
    <source>
        <dbReference type="SAM" id="Phobius"/>
    </source>
</evidence>
<feature type="transmembrane region" description="Helical" evidence="9">
    <location>
        <begin position="170"/>
        <end position="189"/>
    </location>
</feature>